<organism evidence="3 4">
    <name type="scientific">Sinorhizobium sojae CCBAU 05684</name>
    <dbReference type="NCBI Taxonomy" id="716928"/>
    <lineage>
        <taxon>Bacteria</taxon>
        <taxon>Pseudomonadati</taxon>
        <taxon>Pseudomonadota</taxon>
        <taxon>Alphaproteobacteria</taxon>
        <taxon>Hyphomicrobiales</taxon>
        <taxon>Rhizobiaceae</taxon>
        <taxon>Sinorhizobium/Ensifer group</taxon>
        <taxon>Sinorhizobium</taxon>
    </lineage>
</organism>
<name>A0A249PMK1_9HYPH</name>
<dbReference type="AlphaFoldDB" id="A0A249PMK1"/>
<gene>
    <name evidence="3" type="ORF">SJ05684_b55470</name>
</gene>
<evidence type="ECO:0000259" key="2">
    <source>
        <dbReference type="Pfam" id="PF14690"/>
    </source>
</evidence>
<reference evidence="3 4" key="1">
    <citation type="submission" date="2017-08" db="EMBL/GenBank/DDBJ databases">
        <title>Multipartite genome sequences of Sinorhizobium species nodulating soybeans.</title>
        <authorList>
            <person name="Tian C.F."/>
        </authorList>
    </citation>
    <scope>NUCLEOTIDE SEQUENCE [LARGE SCALE GENOMIC DNA]</scope>
    <source>
        <strain evidence="3 4">CCBAU 05684</strain>
        <plasmid evidence="4">psj05684b</plasmid>
    </source>
</reference>
<feature type="domain" description="Transposase IS204/IS1001/IS1096/IS1165 DDE" evidence="1">
    <location>
        <begin position="495"/>
        <end position="612"/>
    </location>
</feature>
<evidence type="ECO:0000313" key="3">
    <source>
        <dbReference type="EMBL" id="ASY66529.1"/>
    </source>
</evidence>
<dbReference type="Proteomes" id="UP000217211">
    <property type="component" value="Plasmid pSJ05684b"/>
</dbReference>
<dbReference type="KEGG" id="esj:SJ05684_b55470"/>
<dbReference type="NCBIfam" id="NF033550">
    <property type="entry name" value="transpos_ISL3"/>
    <property type="match status" value="1"/>
</dbReference>
<accession>A0A249PMK1</accession>
<evidence type="ECO:0000313" key="4">
    <source>
        <dbReference type="Proteomes" id="UP000217211"/>
    </source>
</evidence>
<feature type="domain" description="Transposase IS204/IS1001/IS1096/IS1165 zinc-finger" evidence="2">
    <location>
        <begin position="96"/>
        <end position="138"/>
    </location>
</feature>
<dbReference type="PANTHER" id="PTHR33498">
    <property type="entry name" value="TRANSPOSASE FOR INSERTION SEQUENCE ELEMENT IS1557"/>
    <property type="match status" value="1"/>
</dbReference>
<dbReference type="EMBL" id="CP023068">
    <property type="protein sequence ID" value="ASY66529.1"/>
    <property type="molecule type" value="Genomic_DNA"/>
</dbReference>
<dbReference type="Pfam" id="PF01610">
    <property type="entry name" value="DDE_Tnp_ISL3"/>
    <property type="match status" value="2"/>
</dbReference>
<feature type="domain" description="Transposase IS204/IS1001/IS1096/IS1165 DDE" evidence="1">
    <location>
        <begin position="216"/>
        <end position="304"/>
    </location>
</feature>
<sequence length="768" mass="85081">MQCLTTPAGPLGPYEVAATLPCVKDGLETDTEHWMLMIKGSSSICVVHSPLGMMPLWAGMRTKTKWSPGPGVKVLGVALTDDDSWVVSAAGPAFGICPDCGRRTRNRHGWSNRSLQDLPVQGKTVTVKLRLSRWRCAHQNCQRQTFTDRLPTIASPYARRTRRVSEIVSLLGHSAGGRPGERLMRRLGMPVSDDTILRRLKQDAALAHCDATIRVVGIDDWSWRRSWRYGTVIVDLERRSVVDILDDRSVASAARWLERHPSVEIVSRDRCGLYAQAAREGAPQARQVADRFHLMQNLRVAIEEQMSLSGRATGRALLSDKSIGSAQIDLIQDDPHVDATHRRRVRHAHRQSRQVVFDTVHALRKEGLSCSEIARRTGYGRRSIAKWLTFETPPDRQKAALKPTSPLYFEVFLAACWKDGNRCGRHLFHDIKQRGYTGSFSNLERLLASWRRAERSVKDSASPAPIIPDQPAPDAVPIRDPGTGHVISPVVAAALCMKPRGMLTINQASKVDALKQGSHEFALMRSLAIRFRGILRSRESSKLDIWIDDAVSTGLAPIVRFARVLCRDIGAVRNAIELPWSNGKAEGQINRLKTIKRAMYGRAGPELLRARILTVICQATAYQWMRNVVLAVALREHRNLQAAGVAAFADHPSFPTARKAKLGLLDPTFGGQAAITPISYQEIIDIARNVGVDQKLCADLFNTRVKAESSPLRVNTLVSDLRGQVLLPGSDPHQQNKGALPRLGCLGRHHAFEIGAIHFDPVGGNQQE</sequence>
<dbReference type="Pfam" id="PF14690">
    <property type="entry name" value="Zn_ribbon_ISL3"/>
    <property type="match status" value="1"/>
</dbReference>
<dbReference type="PANTHER" id="PTHR33498:SF1">
    <property type="entry name" value="TRANSPOSASE FOR INSERTION SEQUENCE ELEMENT IS1557"/>
    <property type="match status" value="1"/>
</dbReference>
<dbReference type="InterPro" id="IPR029261">
    <property type="entry name" value="Transposase_Znf"/>
</dbReference>
<dbReference type="InterPro" id="IPR002560">
    <property type="entry name" value="Transposase_DDE"/>
</dbReference>
<keyword evidence="4" id="KW-1185">Reference proteome</keyword>
<proteinExistence type="predicted"/>
<evidence type="ECO:0000259" key="1">
    <source>
        <dbReference type="Pfam" id="PF01610"/>
    </source>
</evidence>
<keyword evidence="3" id="KW-0614">Plasmid</keyword>
<dbReference type="eggNOG" id="COG3464">
    <property type="taxonomic scope" value="Bacteria"/>
</dbReference>
<dbReference type="InterPro" id="IPR047951">
    <property type="entry name" value="Transpos_ISL3"/>
</dbReference>
<geneLocation type="plasmid" evidence="4">
    <name>psj05684b</name>
</geneLocation>
<dbReference type="STRING" id="716928.GCA_000261485_04906"/>
<protein>
    <submittedName>
        <fullName evidence="3">Mobile element protein</fullName>
    </submittedName>
</protein>